<dbReference type="SUPFAM" id="SSF116734">
    <property type="entry name" value="DNA methylase specificity domain"/>
    <property type="match status" value="2"/>
</dbReference>
<dbReference type="InterPro" id="IPR052021">
    <property type="entry name" value="Type-I_RS_S_subunit"/>
</dbReference>
<dbReference type="CDD" id="cd17262">
    <property type="entry name" value="RMtype1_S_Aco12261I-TRD2-CR2"/>
    <property type="match status" value="1"/>
</dbReference>
<sequence>MSNNTQPEIRFPGFTEAWEQRKLGELTESFDGKRVPIDSDLRISGKYPYYGATGIIDYVDDYIFNGEYVLLAEDGANIIMRNYPVAYLTQGKFWLNNHAHIMRMRNGSNYFLVQVLEKIDYKKYNTGTAQPKLNSKIVKNIELKIPHIEEQQQIGNFFKQLDDIIALHQRKLDLLKETKKGFLQKMFPKNGAKVPEVRFPGFTEAWEERKVGEIFKVTRGQVLAATETSESITEKNIYPVYSSQTKNDGLMGYYSDYLFDTAITWTTDGANAGTVNYRNGKFYSTNVNGVLLSDKGYANKAVAEIINRIAWKHVSKVGNPKLMNNVMSEITITIPSVEEQETISRFFTQLDSTITLHERELDLLKETKKGFLQKMFV</sequence>
<dbReference type="Pfam" id="PF01420">
    <property type="entry name" value="Methylase_S"/>
    <property type="match status" value="2"/>
</dbReference>
<evidence type="ECO:0000313" key="6">
    <source>
        <dbReference type="Proteomes" id="UP000194885"/>
    </source>
</evidence>
<dbReference type="InterPro" id="IPR044946">
    <property type="entry name" value="Restrct_endonuc_typeI_TRD_sf"/>
</dbReference>
<dbReference type="Proteomes" id="UP000194885">
    <property type="component" value="Unassembled WGS sequence"/>
</dbReference>
<dbReference type="Gene3D" id="3.90.220.20">
    <property type="entry name" value="DNA methylase specificity domains"/>
    <property type="match status" value="2"/>
</dbReference>
<dbReference type="RefSeq" id="WP_086323704.1">
    <property type="nucleotide sequence ID" value="NZ_NGKW01000005.1"/>
</dbReference>
<evidence type="ECO:0000256" key="2">
    <source>
        <dbReference type="ARBA" id="ARBA00022747"/>
    </source>
</evidence>
<keyword evidence="2" id="KW-0680">Restriction system</keyword>
<evidence type="ECO:0000259" key="4">
    <source>
        <dbReference type="Pfam" id="PF01420"/>
    </source>
</evidence>
<feature type="domain" description="Type I restriction modification DNA specificity" evidence="4">
    <location>
        <begin position="16"/>
        <end position="176"/>
    </location>
</feature>
<dbReference type="PANTHER" id="PTHR30408:SF12">
    <property type="entry name" value="TYPE I RESTRICTION ENZYME MJAVIII SPECIFICITY SUBUNIT"/>
    <property type="match status" value="1"/>
</dbReference>
<proteinExistence type="inferred from homology"/>
<dbReference type="EMBL" id="NGKW01000005">
    <property type="protein sequence ID" value="OTN93078.1"/>
    <property type="molecule type" value="Genomic_DNA"/>
</dbReference>
<dbReference type="CDD" id="cd17255">
    <property type="entry name" value="RMtype1_S_Fco49512ORF2615P-TRD2-CR2_like"/>
    <property type="match status" value="1"/>
</dbReference>
<organism evidence="5 6">
    <name type="scientific">Enterococcus faecium</name>
    <name type="common">Streptococcus faecium</name>
    <dbReference type="NCBI Taxonomy" id="1352"/>
    <lineage>
        <taxon>Bacteria</taxon>
        <taxon>Bacillati</taxon>
        <taxon>Bacillota</taxon>
        <taxon>Bacilli</taxon>
        <taxon>Lactobacillales</taxon>
        <taxon>Enterococcaceae</taxon>
        <taxon>Enterococcus</taxon>
    </lineage>
</organism>
<evidence type="ECO:0000256" key="3">
    <source>
        <dbReference type="ARBA" id="ARBA00023125"/>
    </source>
</evidence>
<dbReference type="GO" id="GO:0009307">
    <property type="term" value="P:DNA restriction-modification system"/>
    <property type="evidence" value="ECO:0007669"/>
    <property type="project" value="UniProtKB-KW"/>
</dbReference>
<feature type="domain" description="Type I restriction modification DNA specificity" evidence="4">
    <location>
        <begin position="204"/>
        <end position="365"/>
    </location>
</feature>
<reference evidence="5 6" key="1">
    <citation type="submission" date="2017-05" db="EMBL/GenBank/DDBJ databases">
        <title>The Genome Sequence of Enterococcus faecium 7H8_DIV0219.</title>
        <authorList>
            <consortium name="The Broad Institute Genomics Platform"/>
            <consortium name="The Broad Institute Genomic Center for Infectious Diseases"/>
            <person name="Earl A."/>
            <person name="Manson A."/>
            <person name="Schwartman J."/>
            <person name="Gilmore M."/>
            <person name="Abouelleil A."/>
            <person name="Cao P."/>
            <person name="Chapman S."/>
            <person name="Cusick C."/>
            <person name="Shea T."/>
            <person name="Young S."/>
            <person name="Neafsey D."/>
            <person name="Nusbaum C."/>
            <person name="Birren B."/>
        </authorList>
    </citation>
    <scope>NUCLEOTIDE SEQUENCE [LARGE SCALE GENOMIC DNA]</scope>
    <source>
        <strain evidence="5 6">7H8_DIV0219</strain>
    </source>
</reference>
<keyword evidence="3" id="KW-0238">DNA-binding</keyword>
<gene>
    <name evidence="5" type="ORF">A5810_002537</name>
</gene>
<comment type="caution">
    <text evidence="5">The sequence shown here is derived from an EMBL/GenBank/DDBJ whole genome shotgun (WGS) entry which is preliminary data.</text>
</comment>
<dbReference type="AlphaFoldDB" id="A0A242BCJ6"/>
<dbReference type="Gene3D" id="1.10.287.1120">
    <property type="entry name" value="Bipartite methylase S protein"/>
    <property type="match status" value="1"/>
</dbReference>
<evidence type="ECO:0000313" key="5">
    <source>
        <dbReference type="EMBL" id="OTN93078.1"/>
    </source>
</evidence>
<name>A0A242BCJ6_ENTFC</name>
<accession>A0A242BCJ6</accession>
<comment type="similarity">
    <text evidence="1">Belongs to the type-I restriction system S methylase family.</text>
</comment>
<dbReference type="GO" id="GO:0003677">
    <property type="term" value="F:DNA binding"/>
    <property type="evidence" value="ECO:0007669"/>
    <property type="project" value="UniProtKB-KW"/>
</dbReference>
<dbReference type="PANTHER" id="PTHR30408">
    <property type="entry name" value="TYPE-1 RESTRICTION ENZYME ECOKI SPECIFICITY PROTEIN"/>
    <property type="match status" value="1"/>
</dbReference>
<dbReference type="InterPro" id="IPR000055">
    <property type="entry name" value="Restrct_endonuc_typeI_TRD"/>
</dbReference>
<evidence type="ECO:0000256" key="1">
    <source>
        <dbReference type="ARBA" id="ARBA00010923"/>
    </source>
</evidence>
<protein>
    <recommendedName>
        <fullName evidence="4">Type I restriction modification DNA specificity domain-containing protein</fullName>
    </recommendedName>
</protein>